<proteinExistence type="inferred from homology"/>
<dbReference type="SUPFAM" id="SSF53187">
    <property type="entry name" value="Zn-dependent exopeptidases"/>
    <property type="match status" value="1"/>
</dbReference>
<feature type="domain" description="Peptidase M14" evidence="3">
    <location>
        <begin position="1"/>
        <end position="83"/>
    </location>
</feature>
<organism evidence="4 5">
    <name type="scientific">Plakobranchus ocellatus</name>
    <dbReference type="NCBI Taxonomy" id="259542"/>
    <lineage>
        <taxon>Eukaryota</taxon>
        <taxon>Metazoa</taxon>
        <taxon>Spiralia</taxon>
        <taxon>Lophotrochozoa</taxon>
        <taxon>Mollusca</taxon>
        <taxon>Gastropoda</taxon>
        <taxon>Heterobranchia</taxon>
        <taxon>Euthyneura</taxon>
        <taxon>Panpulmonata</taxon>
        <taxon>Sacoglossa</taxon>
        <taxon>Placobranchoidea</taxon>
        <taxon>Plakobranchidae</taxon>
        <taxon>Plakobranchus</taxon>
    </lineage>
</organism>
<name>A0AAV4CWV3_9GAST</name>
<comment type="caution">
    <text evidence="4">The sequence shown here is derived from an EMBL/GenBank/DDBJ whole genome shotgun (WGS) entry which is preliminary data.</text>
</comment>
<evidence type="ECO:0000259" key="3">
    <source>
        <dbReference type="PROSITE" id="PS52035"/>
    </source>
</evidence>
<dbReference type="GO" id="GO:0004181">
    <property type="term" value="F:metallocarboxypeptidase activity"/>
    <property type="evidence" value="ECO:0007669"/>
    <property type="project" value="InterPro"/>
</dbReference>
<keyword evidence="5" id="KW-1185">Reference proteome</keyword>
<dbReference type="GO" id="GO:0008270">
    <property type="term" value="F:zinc ion binding"/>
    <property type="evidence" value="ECO:0007669"/>
    <property type="project" value="InterPro"/>
</dbReference>
<dbReference type="AlphaFoldDB" id="A0AAV4CWV3"/>
<evidence type="ECO:0000313" key="5">
    <source>
        <dbReference type="Proteomes" id="UP000735302"/>
    </source>
</evidence>
<evidence type="ECO:0000256" key="2">
    <source>
        <dbReference type="PROSITE-ProRule" id="PRU01379"/>
    </source>
</evidence>
<gene>
    <name evidence="4" type="ORF">PoB_006284300</name>
</gene>
<dbReference type="InterPro" id="IPR000834">
    <property type="entry name" value="Peptidase_M14"/>
</dbReference>
<dbReference type="EMBL" id="BLXT01007051">
    <property type="protein sequence ID" value="GFO36338.1"/>
    <property type="molecule type" value="Genomic_DNA"/>
</dbReference>
<dbReference type="Proteomes" id="UP000735302">
    <property type="component" value="Unassembled WGS sequence"/>
</dbReference>
<dbReference type="PROSITE" id="PS52035">
    <property type="entry name" value="PEPTIDASE_M14"/>
    <property type="match status" value="1"/>
</dbReference>
<protein>
    <submittedName>
        <fullName evidence="4">Zinc carboxypeptidase a 1</fullName>
    </submittedName>
</protein>
<keyword evidence="4" id="KW-0378">Hydrolase</keyword>
<feature type="active site" description="Proton donor/acceptor" evidence="2">
    <location>
        <position position="47"/>
    </location>
</feature>
<accession>A0AAV4CWV3</accession>
<dbReference type="Pfam" id="PF00246">
    <property type="entry name" value="Peptidase_M14"/>
    <property type="match status" value="1"/>
</dbReference>
<reference evidence="4 5" key="1">
    <citation type="journal article" date="2021" name="Elife">
        <title>Chloroplast acquisition without the gene transfer in kleptoplastic sea slugs, Plakobranchus ocellatus.</title>
        <authorList>
            <person name="Maeda T."/>
            <person name="Takahashi S."/>
            <person name="Yoshida T."/>
            <person name="Shimamura S."/>
            <person name="Takaki Y."/>
            <person name="Nagai Y."/>
            <person name="Toyoda A."/>
            <person name="Suzuki Y."/>
            <person name="Arimoto A."/>
            <person name="Ishii H."/>
            <person name="Satoh N."/>
            <person name="Nishiyama T."/>
            <person name="Hasebe M."/>
            <person name="Maruyama T."/>
            <person name="Minagawa J."/>
            <person name="Obokata J."/>
            <person name="Shigenobu S."/>
        </authorList>
    </citation>
    <scope>NUCLEOTIDE SEQUENCE [LARGE SCALE GENOMIC DNA]</scope>
</reference>
<sequence length="89" mass="9999">MESAIRARHGTEYRTGQAPDLLTYAASGTTEDWVLKAIPGIFAVCIELRPDIFDHRGFLLPPDEIIPSAEEYFDGLVAMAVELQHKRNR</sequence>
<keyword evidence="4" id="KW-0121">Carboxypeptidase</keyword>
<dbReference type="GO" id="GO:0006508">
    <property type="term" value="P:proteolysis"/>
    <property type="evidence" value="ECO:0007669"/>
    <property type="project" value="InterPro"/>
</dbReference>
<keyword evidence="4" id="KW-0645">Protease</keyword>
<evidence type="ECO:0000256" key="1">
    <source>
        <dbReference type="ARBA" id="ARBA00005988"/>
    </source>
</evidence>
<comment type="similarity">
    <text evidence="1 2">Belongs to the peptidase M14 family.</text>
</comment>
<dbReference type="Gene3D" id="3.40.630.10">
    <property type="entry name" value="Zn peptidases"/>
    <property type="match status" value="1"/>
</dbReference>
<evidence type="ECO:0000313" key="4">
    <source>
        <dbReference type="EMBL" id="GFO36338.1"/>
    </source>
</evidence>